<evidence type="ECO:0000259" key="3">
    <source>
        <dbReference type="PROSITE" id="PS50026"/>
    </source>
</evidence>
<accession>A0AA36H737</accession>
<protein>
    <recommendedName>
        <fullName evidence="3">EGF-like domain-containing protein</fullName>
    </recommendedName>
</protein>
<dbReference type="InterPro" id="IPR000742">
    <property type="entry name" value="EGF"/>
</dbReference>
<evidence type="ECO:0000256" key="2">
    <source>
        <dbReference type="SAM" id="Phobius"/>
    </source>
</evidence>
<proteinExistence type="predicted"/>
<feature type="disulfide bond" evidence="1">
    <location>
        <begin position="10"/>
        <end position="20"/>
    </location>
</feature>
<dbReference type="EMBL" id="CATQJL010000316">
    <property type="protein sequence ID" value="CAJ0604733.1"/>
    <property type="molecule type" value="Genomic_DNA"/>
</dbReference>
<evidence type="ECO:0000313" key="4">
    <source>
        <dbReference type="EMBL" id="CAJ0604733.1"/>
    </source>
</evidence>
<reference evidence="4" key="1">
    <citation type="submission" date="2023-07" db="EMBL/GenBank/DDBJ databases">
        <authorList>
            <consortium name="CYATHOMIX"/>
        </authorList>
    </citation>
    <scope>NUCLEOTIDE SEQUENCE</scope>
    <source>
        <strain evidence="4">N/A</strain>
    </source>
</reference>
<name>A0AA36H737_CYLNA</name>
<feature type="transmembrane region" description="Helical" evidence="2">
    <location>
        <begin position="62"/>
        <end position="84"/>
    </location>
</feature>
<dbReference type="Proteomes" id="UP001176961">
    <property type="component" value="Unassembled WGS sequence"/>
</dbReference>
<feature type="domain" description="EGF-like" evidence="3">
    <location>
        <begin position="6"/>
        <end position="43"/>
    </location>
</feature>
<keyword evidence="1" id="KW-0245">EGF-like domain</keyword>
<dbReference type="PROSITE" id="PS50026">
    <property type="entry name" value="EGF_3"/>
    <property type="match status" value="1"/>
</dbReference>
<keyword evidence="1" id="KW-1015">Disulfide bond</keyword>
<comment type="caution">
    <text evidence="1">Lacks conserved residue(s) required for the propagation of feature annotation.</text>
</comment>
<evidence type="ECO:0000313" key="5">
    <source>
        <dbReference type="Proteomes" id="UP001176961"/>
    </source>
</evidence>
<dbReference type="AlphaFoldDB" id="A0AA36H737"/>
<keyword evidence="2" id="KW-0472">Membrane</keyword>
<keyword evidence="2" id="KW-0812">Transmembrane</keyword>
<keyword evidence="2" id="KW-1133">Transmembrane helix</keyword>
<keyword evidence="5" id="KW-1185">Reference proteome</keyword>
<gene>
    <name evidence="4" type="ORF">CYNAS_LOCUS16716</name>
</gene>
<evidence type="ECO:0000256" key="1">
    <source>
        <dbReference type="PROSITE-ProRule" id="PRU00076"/>
    </source>
</evidence>
<comment type="caution">
    <text evidence="4">The sequence shown here is derived from an EMBL/GenBank/DDBJ whole genome shotgun (WGS) entry which is preliminary data.</text>
</comment>
<organism evidence="4 5">
    <name type="scientific">Cylicocyclus nassatus</name>
    <name type="common">Nematode worm</name>
    <dbReference type="NCBI Taxonomy" id="53992"/>
    <lineage>
        <taxon>Eukaryota</taxon>
        <taxon>Metazoa</taxon>
        <taxon>Ecdysozoa</taxon>
        <taxon>Nematoda</taxon>
        <taxon>Chromadorea</taxon>
        <taxon>Rhabditida</taxon>
        <taxon>Rhabditina</taxon>
        <taxon>Rhabditomorpha</taxon>
        <taxon>Strongyloidea</taxon>
        <taxon>Strongylidae</taxon>
        <taxon>Cylicocyclus</taxon>
    </lineage>
</organism>
<sequence>MARSVDRSWCVERCNERGICFEVAPGGYRCVCYDPEVESTTCGSEAASTKPAAATITPTWELMAAALFGFIVLLGVLVVICGHWRRRCRTCLDRGRLSIWLQAVHVDGAKATPIPNSNVRTFDVDNREGTLKSRTPATALPLLSVSMTNGSPSLGATRIGAVNKSQEFDFFLSEFAFRSFELHSDLFDFCEHLIYIVDVFIGGFGGDY</sequence>